<evidence type="ECO:0000259" key="2">
    <source>
        <dbReference type="Pfam" id="PF22725"/>
    </source>
</evidence>
<dbReference type="Pfam" id="PF22725">
    <property type="entry name" value="GFO_IDH_MocA_C3"/>
    <property type="match status" value="1"/>
</dbReference>
<dbReference type="SUPFAM" id="SSF55347">
    <property type="entry name" value="Glyceraldehyde-3-phosphate dehydrogenase-like, C-terminal domain"/>
    <property type="match status" value="1"/>
</dbReference>
<dbReference type="GO" id="GO:0000166">
    <property type="term" value="F:nucleotide binding"/>
    <property type="evidence" value="ECO:0007669"/>
    <property type="project" value="InterPro"/>
</dbReference>
<dbReference type="InterPro" id="IPR000683">
    <property type="entry name" value="Gfo/Idh/MocA-like_OxRdtase_N"/>
</dbReference>
<dbReference type="Pfam" id="PF01408">
    <property type="entry name" value="GFO_IDH_MocA"/>
    <property type="match status" value="1"/>
</dbReference>
<dbReference type="AlphaFoldDB" id="A0AAU8BMC1"/>
<name>A0AAU8BMC1_9VIBR</name>
<protein>
    <submittedName>
        <fullName evidence="3">Gfo/Idh/MocA family protein</fullName>
    </submittedName>
</protein>
<dbReference type="EMBL" id="CP115920">
    <property type="protein sequence ID" value="XCD17373.1"/>
    <property type="molecule type" value="Genomic_DNA"/>
</dbReference>
<dbReference type="InterPro" id="IPR051450">
    <property type="entry name" value="Gfo/Idh/MocA_Oxidoreductases"/>
</dbReference>
<dbReference type="Gene3D" id="3.40.50.720">
    <property type="entry name" value="NAD(P)-binding Rossmann-like Domain"/>
    <property type="match status" value="1"/>
</dbReference>
<proteinExistence type="predicted"/>
<dbReference type="InterPro" id="IPR055170">
    <property type="entry name" value="GFO_IDH_MocA-like_dom"/>
</dbReference>
<dbReference type="PANTHER" id="PTHR43377:SF8">
    <property type="entry name" value="BLR3664 PROTEIN"/>
    <property type="match status" value="1"/>
</dbReference>
<evidence type="ECO:0000313" key="3">
    <source>
        <dbReference type="EMBL" id="XCD17373.1"/>
    </source>
</evidence>
<accession>A0AAU8BMC1</accession>
<dbReference type="KEGG" id="vck:PG915_07575"/>
<feature type="domain" description="GFO/IDH/MocA-like oxidoreductase" evidence="2">
    <location>
        <begin position="130"/>
        <end position="266"/>
    </location>
</feature>
<dbReference type="RefSeq" id="WP_353498568.1">
    <property type="nucleotide sequence ID" value="NZ_CP115920.1"/>
</dbReference>
<dbReference type="InterPro" id="IPR036291">
    <property type="entry name" value="NAD(P)-bd_dom_sf"/>
</dbReference>
<sequence>MKQVKIAVAGAGLIGKTHIKLVSENNQSTLSAIVDPFPSAQAIANEYGVKVYSSLEELFAQDKPDGVILATPNKLHAIQAHECIQAGVPAIVEKPVTDSIDDAIELFKHAKREETKMLVGHHRAYSPLLEKAKSIIDSGELGKTVSIMGCAMFYKPDDYYDEGPWRKVKGGGPILINMIHEIGNLRHLVGDIVGVQALNSNATREFEVEDTTVISLRFTNGTLGSFLLSDSSASPRSWEQTSQENKSYATYETEDCYHVAGTKGSLSIPTMQIKTFQNEVTPSWWNAMEERQEEVTREDPLKRQLEHFCALIRGDENTPRVSVYDGLQNLLVVDAIIKATETEAYVSVQDVSVLIDK</sequence>
<gene>
    <name evidence="3" type="ORF">PG915_07575</name>
</gene>
<dbReference type="SUPFAM" id="SSF51735">
    <property type="entry name" value="NAD(P)-binding Rossmann-fold domains"/>
    <property type="match status" value="1"/>
</dbReference>
<dbReference type="PANTHER" id="PTHR43377">
    <property type="entry name" value="BILIVERDIN REDUCTASE A"/>
    <property type="match status" value="1"/>
</dbReference>
<organism evidence="3">
    <name type="scientific">Vibrio chaetopteri</name>
    <dbReference type="NCBI Taxonomy" id="3016528"/>
    <lineage>
        <taxon>Bacteria</taxon>
        <taxon>Pseudomonadati</taxon>
        <taxon>Pseudomonadota</taxon>
        <taxon>Gammaproteobacteria</taxon>
        <taxon>Vibrionales</taxon>
        <taxon>Vibrionaceae</taxon>
        <taxon>Vibrio</taxon>
    </lineage>
</organism>
<dbReference type="Gene3D" id="3.30.360.10">
    <property type="entry name" value="Dihydrodipicolinate Reductase, domain 2"/>
    <property type="match status" value="1"/>
</dbReference>
<feature type="domain" description="Gfo/Idh/MocA-like oxidoreductase N-terminal" evidence="1">
    <location>
        <begin position="4"/>
        <end position="121"/>
    </location>
</feature>
<reference evidence="3" key="1">
    <citation type="submission" date="2023-01" db="EMBL/GenBank/DDBJ databases">
        <title>Vibrio sp. CB1-14 genome sequencing.</title>
        <authorList>
            <person name="Otstavnykh N."/>
            <person name="Isaeva M."/>
            <person name="Meleshko D."/>
        </authorList>
    </citation>
    <scope>NUCLEOTIDE SEQUENCE</scope>
    <source>
        <strain evidence="3">CB1-14</strain>
    </source>
</reference>
<evidence type="ECO:0000259" key="1">
    <source>
        <dbReference type="Pfam" id="PF01408"/>
    </source>
</evidence>